<dbReference type="Pfam" id="PF00891">
    <property type="entry name" value="Methyltransf_2"/>
    <property type="match status" value="1"/>
</dbReference>
<reference evidence="6" key="1">
    <citation type="submission" date="2022-11" db="EMBL/GenBank/DDBJ databases">
        <title>Chromosomal genome sequence assembly and mating type (MAT) locus characterization of the leprose asexual lichenized fungus Lepraria neglecta (Nyl.) Erichsen.</title>
        <authorList>
            <person name="Allen J.L."/>
            <person name="Pfeffer B."/>
        </authorList>
    </citation>
    <scope>NUCLEOTIDE SEQUENCE</scope>
    <source>
        <strain evidence="6">Allen 5258</strain>
    </source>
</reference>
<feature type="domain" description="O-methyltransferase C-terminal" evidence="5">
    <location>
        <begin position="218"/>
        <end position="429"/>
    </location>
</feature>
<comment type="caution">
    <text evidence="6">The sequence shown here is derived from an EMBL/GenBank/DDBJ whole genome shotgun (WGS) entry which is preliminary data.</text>
</comment>
<feature type="region of interest" description="Disordered" evidence="4">
    <location>
        <begin position="1"/>
        <end position="21"/>
    </location>
</feature>
<keyword evidence="1" id="KW-0489">Methyltransferase</keyword>
<evidence type="ECO:0000256" key="4">
    <source>
        <dbReference type="SAM" id="MobiDB-lite"/>
    </source>
</evidence>
<dbReference type="InterPro" id="IPR029063">
    <property type="entry name" value="SAM-dependent_MTases_sf"/>
</dbReference>
<dbReference type="InterPro" id="IPR036388">
    <property type="entry name" value="WH-like_DNA-bd_sf"/>
</dbReference>
<dbReference type="Gene3D" id="3.40.50.150">
    <property type="entry name" value="Vaccinia Virus protein VP39"/>
    <property type="match status" value="1"/>
</dbReference>
<dbReference type="GO" id="GO:0032259">
    <property type="term" value="P:methylation"/>
    <property type="evidence" value="ECO:0007669"/>
    <property type="project" value="UniProtKB-KW"/>
</dbReference>
<name>A0AAE0DK21_9LECA</name>
<gene>
    <name evidence="6" type="ORF">OEA41_005803</name>
</gene>
<sequence>MSEPTCLPRKADDDRSGVVTNGNKNGALFSTDILALALDIMNHAANIKTLLASQNLPAPNFSPDSPELPDTPEHAALRSRLVASLDDLRLLVVGPRTTMRSLIGSSNDLAALQVAFEFGFFTIVPVAEEEGIAVEEVARQAGMDAGRARQVLRFLCTHRIFREVKDGWFAHTASSAAFGRDENLIGLGQYSMDDMFKSASLTADCIKASPQVSDLVHSPFTTRLGATIFEYYEKTPEHAARFAKAMAGVTTIDRKPSTLGDVFPWDTPRGTVVDVGGGSGHVSIALARRFPHLSFRVQDSEKMLAQGRRVLAKEDPAVASRIELQQHDFFQPQQPGGNAVAAFFLRHVFHNWADADSTAILRALVPGLEAAPAGTPILISDRVLPCLGDGTPLHEERAMRRQDIMMLVGLGAKERTRAEWEALFRAALFRAADERLELKRVHA</sequence>
<dbReference type="SUPFAM" id="SSF53335">
    <property type="entry name" value="S-adenosyl-L-methionine-dependent methyltransferases"/>
    <property type="match status" value="1"/>
</dbReference>
<evidence type="ECO:0000256" key="1">
    <source>
        <dbReference type="ARBA" id="ARBA00022603"/>
    </source>
</evidence>
<dbReference type="InterPro" id="IPR001077">
    <property type="entry name" value="COMT_C"/>
</dbReference>
<keyword evidence="3" id="KW-0949">S-adenosyl-L-methionine</keyword>
<dbReference type="InterPro" id="IPR036390">
    <property type="entry name" value="WH_DNA-bd_sf"/>
</dbReference>
<protein>
    <recommendedName>
        <fullName evidence="5">O-methyltransferase C-terminal domain-containing protein</fullName>
    </recommendedName>
</protein>
<proteinExistence type="predicted"/>
<dbReference type="SUPFAM" id="SSF46785">
    <property type="entry name" value="Winged helix' DNA-binding domain"/>
    <property type="match status" value="1"/>
</dbReference>
<evidence type="ECO:0000313" key="7">
    <source>
        <dbReference type="Proteomes" id="UP001276659"/>
    </source>
</evidence>
<dbReference type="InterPro" id="IPR016461">
    <property type="entry name" value="COMT-like"/>
</dbReference>
<organism evidence="6 7">
    <name type="scientific">Lepraria neglecta</name>
    <dbReference type="NCBI Taxonomy" id="209136"/>
    <lineage>
        <taxon>Eukaryota</taxon>
        <taxon>Fungi</taxon>
        <taxon>Dikarya</taxon>
        <taxon>Ascomycota</taxon>
        <taxon>Pezizomycotina</taxon>
        <taxon>Lecanoromycetes</taxon>
        <taxon>OSLEUM clade</taxon>
        <taxon>Lecanoromycetidae</taxon>
        <taxon>Lecanorales</taxon>
        <taxon>Lecanorineae</taxon>
        <taxon>Stereocaulaceae</taxon>
        <taxon>Lepraria</taxon>
    </lineage>
</organism>
<dbReference type="PANTHER" id="PTHR43712">
    <property type="entry name" value="PUTATIVE (AFU_ORTHOLOGUE AFUA_4G14580)-RELATED"/>
    <property type="match status" value="1"/>
</dbReference>
<evidence type="ECO:0000313" key="6">
    <source>
        <dbReference type="EMBL" id="KAK3172481.1"/>
    </source>
</evidence>
<accession>A0AAE0DK21</accession>
<dbReference type="AlphaFoldDB" id="A0AAE0DK21"/>
<keyword evidence="7" id="KW-1185">Reference proteome</keyword>
<dbReference type="PROSITE" id="PS51683">
    <property type="entry name" value="SAM_OMT_II"/>
    <property type="match status" value="1"/>
</dbReference>
<keyword evidence="2" id="KW-0808">Transferase</keyword>
<dbReference type="PANTHER" id="PTHR43712:SF12">
    <property type="entry name" value="STERIGMATOCYSTIN 8-O-METHYLTRANSFERASE"/>
    <property type="match status" value="1"/>
</dbReference>
<evidence type="ECO:0000256" key="2">
    <source>
        <dbReference type="ARBA" id="ARBA00022679"/>
    </source>
</evidence>
<evidence type="ECO:0000259" key="5">
    <source>
        <dbReference type="Pfam" id="PF00891"/>
    </source>
</evidence>
<dbReference type="Proteomes" id="UP001276659">
    <property type="component" value="Unassembled WGS sequence"/>
</dbReference>
<dbReference type="CDD" id="cd02440">
    <property type="entry name" value="AdoMet_MTases"/>
    <property type="match status" value="1"/>
</dbReference>
<dbReference type="EMBL" id="JASNWA010000007">
    <property type="protein sequence ID" value="KAK3172481.1"/>
    <property type="molecule type" value="Genomic_DNA"/>
</dbReference>
<evidence type="ECO:0000256" key="3">
    <source>
        <dbReference type="ARBA" id="ARBA00022691"/>
    </source>
</evidence>
<dbReference type="GO" id="GO:0008171">
    <property type="term" value="F:O-methyltransferase activity"/>
    <property type="evidence" value="ECO:0007669"/>
    <property type="project" value="InterPro"/>
</dbReference>
<dbReference type="Gene3D" id="1.10.10.10">
    <property type="entry name" value="Winged helix-like DNA-binding domain superfamily/Winged helix DNA-binding domain"/>
    <property type="match status" value="1"/>
</dbReference>